<protein>
    <recommendedName>
        <fullName evidence="3">DUF11 domain-containing protein</fullName>
    </recommendedName>
</protein>
<gene>
    <name evidence="1" type="ORF">A3G49_06295</name>
</gene>
<organism evidence="1 2">
    <name type="scientific">Candidatus Sungbacteria bacterium RIFCSPLOWO2_12_FULL_41_11</name>
    <dbReference type="NCBI Taxonomy" id="1802286"/>
    <lineage>
        <taxon>Bacteria</taxon>
        <taxon>Candidatus Sungiibacteriota</taxon>
    </lineage>
</organism>
<evidence type="ECO:0000313" key="2">
    <source>
        <dbReference type="Proteomes" id="UP000177171"/>
    </source>
</evidence>
<name>A0A1G2LS18_9BACT</name>
<dbReference type="EMBL" id="MHQY01000007">
    <property type="protein sequence ID" value="OHA14430.1"/>
    <property type="molecule type" value="Genomic_DNA"/>
</dbReference>
<dbReference type="AlphaFoldDB" id="A0A1G2LS18"/>
<evidence type="ECO:0008006" key="3">
    <source>
        <dbReference type="Google" id="ProtNLM"/>
    </source>
</evidence>
<comment type="caution">
    <text evidence="1">The sequence shown here is derived from an EMBL/GenBank/DDBJ whole genome shotgun (WGS) entry which is preliminary data.</text>
</comment>
<reference evidence="1 2" key="1">
    <citation type="journal article" date="2016" name="Nat. Commun.">
        <title>Thousands of microbial genomes shed light on interconnected biogeochemical processes in an aquifer system.</title>
        <authorList>
            <person name="Anantharaman K."/>
            <person name="Brown C.T."/>
            <person name="Hug L.A."/>
            <person name="Sharon I."/>
            <person name="Castelle C.J."/>
            <person name="Probst A.J."/>
            <person name="Thomas B.C."/>
            <person name="Singh A."/>
            <person name="Wilkins M.J."/>
            <person name="Karaoz U."/>
            <person name="Brodie E.L."/>
            <person name="Williams K.H."/>
            <person name="Hubbard S.S."/>
            <person name="Banfield J.F."/>
        </authorList>
    </citation>
    <scope>NUCLEOTIDE SEQUENCE [LARGE SCALE GENOMIC DNA]</scope>
</reference>
<dbReference type="Proteomes" id="UP000177171">
    <property type="component" value="Unassembled WGS sequence"/>
</dbReference>
<proteinExistence type="predicted"/>
<sequence>MGITFDPFDFGWSFLPTVLPSKYFGDYPLYFTGETMNFKVHIKNTGKRTFRNLKIIAIQEFLNPDGGKGENIGSGNMQDWFLSYLGPGEEVTLDGVFEIPLVGESGLDQTHLQILHYPDDALASDKGAGQIIVDDFQAGIWCPVSVN</sequence>
<evidence type="ECO:0000313" key="1">
    <source>
        <dbReference type="EMBL" id="OHA14430.1"/>
    </source>
</evidence>
<accession>A0A1G2LS18</accession>